<evidence type="ECO:0000313" key="2">
    <source>
        <dbReference type="EMBL" id="CAF4737973.1"/>
    </source>
</evidence>
<gene>
    <name evidence="2" type="ORF">OVN521_LOCUS49707</name>
</gene>
<reference evidence="2" key="1">
    <citation type="submission" date="2021-02" db="EMBL/GenBank/DDBJ databases">
        <authorList>
            <person name="Nowell W R."/>
        </authorList>
    </citation>
    <scope>NUCLEOTIDE SEQUENCE</scope>
</reference>
<evidence type="ECO:0000313" key="3">
    <source>
        <dbReference type="Proteomes" id="UP000663866"/>
    </source>
</evidence>
<feature type="non-terminal residue" evidence="2">
    <location>
        <position position="81"/>
    </location>
</feature>
<sequence>IIRIDKRLLTTDHLSIKTKYIKTEPIASFSSDKNFNDFQKFIKCSPAIVPPTAVSYLPDGRIPTPPQPPKCTPFDLKPTTP</sequence>
<proteinExistence type="predicted"/>
<evidence type="ECO:0000256" key="1">
    <source>
        <dbReference type="SAM" id="MobiDB-lite"/>
    </source>
</evidence>
<name>A0A821KJR6_9BILA</name>
<organism evidence="2 3">
    <name type="scientific">Rotaria magnacalcarata</name>
    <dbReference type="NCBI Taxonomy" id="392030"/>
    <lineage>
        <taxon>Eukaryota</taxon>
        <taxon>Metazoa</taxon>
        <taxon>Spiralia</taxon>
        <taxon>Gnathifera</taxon>
        <taxon>Rotifera</taxon>
        <taxon>Eurotatoria</taxon>
        <taxon>Bdelloidea</taxon>
        <taxon>Philodinida</taxon>
        <taxon>Philodinidae</taxon>
        <taxon>Rotaria</taxon>
    </lineage>
</organism>
<dbReference type="Proteomes" id="UP000663866">
    <property type="component" value="Unassembled WGS sequence"/>
</dbReference>
<protein>
    <submittedName>
        <fullName evidence="2">Uncharacterized protein</fullName>
    </submittedName>
</protein>
<accession>A0A821KJR6</accession>
<comment type="caution">
    <text evidence="2">The sequence shown here is derived from an EMBL/GenBank/DDBJ whole genome shotgun (WGS) entry which is preliminary data.</text>
</comment>
<dbReference type="EMBL" id="CAJOBG010110301">
    <property type="protein sequence ID" value="CAF4737973.1"/>
    <property type="molecule type" value="Genomic_DNA"/>
</dbReference>
<feature type="region of interest" description="Disordered" evidence="1">
    <location>
        <begin position="58"/>
        <end position="81"/>
    </location>
</feature>
<feature type="non-terminal residue" evidence="2">
    <location>
        <position position="1"/>
    </location>
</feature>
<dbReference type="AlphaFoldDB" id="A0A821KJR6"/>
<keyword evidence="3" id="KW-1185">Reference proteome</keyword>